<gene>
    <name evidence="2" type="ORF">LY89DRAFT_682424</name>
</gene>
<keyword evidence="1" id="KW-0732">Signal</keyword>
<accession>A0A194XKV8</accession>
<protein>
    <submittedName>
        <fullName evidence="2">Uncharacterized protein</fullName>
    </submittedName>
</protein>
<evidence type="ECO:0000313" key="3">
    <source>
        <dbReference type="Proteomes" id="UP000070700"/>
    </source>
</evidence>
<dbReference type="GeneID" id="28824235"/>
<dbReference type="KEGG" id="psco:LY89DRAFT_682424"/>
<dbReference type="RefSeq" id="XP_018075084.1">
    <property type="nucleotide sequence ID" value="XM_018214509.1"/>
</dbReference>
<dbReference type="Proteomes" id="UP000070700">
    <property type="component" value="Unassembled WGS sequence"/>
</dbReference>
<dbReference type="AlphaFoldDB" id="A0A194XKV8"/>
<dbReference type="InParanoid" id="A0A194XKV8"/>
<proteinExistence type="predicted"/>
<organism evidence="2 3">
    <name type="scientific">Mollisia scopiformis</name>
    <name type="common">Conifer needle endophyte fungus</name>
    <name type="synonym">Phialocephala scopiformis</name>
    <dbReference type="NCBI Taxonomy" id="149040"/>
    <lineage>
        <taxon>Eukaryota</taxon>
        <taxon>Fungi</taxon>
        <taxon>Dikarya</taxon>
        <taxon>Ascomycota</taxon>
        <taxon>Pezizomycotina</taxon>
        <taxon>Leotiomycetes</taxon>
        <taxon>Helotiales</taxon>
        <taxon>Mollisiaceae</taxon>
        <taxon>Mollisia</taxon>
    </lineage>
</organism>
<feature type="signal peptide" evidence="1">
    <location>
        <begin position="1"/>
        <end position="21"/>
    </location>
</feature>
<keyword evidence="3" id="KW-1185">Reference proteome</keyword>
<sequence length="202" mass="22960">MLWKMPVLALSTMSFCLLCFGEEFLREEEGDLGSRDAVFELQAFNKRQQNIHIPSSRQVRLWRPSLAQITERRTLTAARTSSQGPGAPTFSELEDKRTCHPILDAEQTAPSCHSAERHLCSRRAVRERRFSNRSAEFGRLLLAACSGTMNMSSDQLEILDLLLKKKKAAANVKMLRTDKTLLYVMVALGLLHTVERLNYYTV</sequence>
<feature type="chain" id="PRO_5008268361" evidence="1">
    <location>
        <begin position="22"/>
        <end position="202"/>
    </location>
</feature>
<evidence type="ECO:0000313" key="2">
    <source>
        <dbReference type="EMBL" id="KUJ20729.1"/>
    </source>
</evidence>
<name>A0A194XKV8_MOLSC</name>
<reference evidence="2 3" key="1">
    <citation type="submission" date="2015-10" db="EMBL/GenBank/DDBJ databases">
        <title>Full genome of DAOMC 229536 Phialocephala scopiformis, a fungal endophyte of spruce producing the potent anti-insectan compound rugulosin.</title>
        <authorList>
            <consortium name="DOE Joint Genome Institute"/>
            <person name="Walker A.K."/>
            <person name="Frasz S.L."/>
            <person name="Seifert K.A."/>
            <person name="Miller J.D."/>
            <person name="Mondo S.J."/>
            <person name="Labutti K."/>
            <person name="Lipzen A."/>
            <person name="Dockter R."/>
            <person name="Kennedy M."/>
            <person name="Grigoriev I.V."/>
            <person name="Spatafora J.W."/>
        </authorList>
    </citation>
    <scope>NUCLEOTIDE SEQUENCE [LARGE SCALE GENOMIC DNA]</scope>
    <source>
        <strain evidence="2 3">CBS 120377</strain>
    </source>
</reference>
<evidence type="ECO:0000256" key="1">
    <source>
        <dbReference type="SAM" id="SignalP"/>
    </source>
</evidence>
<dbReference type="EMBL" id="KQ947409">
    <property type="protein sequence ID" value="KUJ20729.1"/>
    <property type="molecule type" value="Genomic_DNA"/>
</dbReference>